<dbReference type="InterPro" id="IPR021136">
    <property type="entry name" value="Flagellar_hook_control-like_C"/>
</dbReference>
<gene>
    <name evidence="3" type="ORF">MAIT1_02157</name>
</gene>
<dbReference type="AlphaFoldDB" id="A0A1Y2K285"/>
<comment type="caution">
    <text evidence="3">The sequence shown here is derived from an EMBL/GenBank/DDBJ whole genome shotgun (WGS) entry which is preliminary data.</text>
</comment>
<evidence type="ECO:0000313" key="4">
    <source>
        <dbReference type="Proteomes" id="UP000194003"/>
    </source>
</evidence>
<dbReference type="InterPro" id="IPR038610">
    <property type="entry name" value="FliK-like_C_sf"/>
</dbReference>
<reference evidence="3 4" key="1">
    <citation type="journal article" date="2016" name="BMC Genomics">
        <title>Combined genomic and structural analyses of a cultured magnetotactic bacterium reveals its niche adaptation to a dynamic environment.</title>
        <authorList>
            <person name="Araujo A.C."/>
            <person name="Morillo V."/>
            <person name="Cypriano J."/>
            <person name="Teixeira L.C."/>
            <person name="Leao P."/>
            <person name="Lyra S."/>
            <person name="Almeida L.G."/>
            <person name="Bazylinski D.A."/>
            <person name="Vasconcellos A.T."/>
            <person name="Abreu F."/>
            <person name="Lins U."/>
        </authorList>
    </citation>
    <scope>NUCLEOTIDE SEQUENCE [LARGE SCALE GENOMIC DNA]</scope>
    <source>
        <strain evidence="3 4">IT-1</strain>
    </source>
</reference>
<dbReference type="GO" id="GO:0016740">
    <property type="term" value="F:transferase activity"/>
    <property type="evidence" value="ECO:0007669"/>
    <property type="project" value="UniProtKB-KW"/>
</dbReference>
<evidence type="ECO:0000259" key="2">
    <source>
        <dbReference type="PROSITE" id="PS50926"/>
    </source>
</evidence>
<dbReference type="STRING" id="1434232.MAIT1_02157"/>
<dbReference type="InterPro" id="IPR002792">
    <property type="entry name" value="TRAM_dom"/>
</dbReference>
<feature type="domain" description="TRAM" evidence="2">
    <location>
        <begin position="1"/>
        <end position="60"/>
    </location>
</feature>
<dbReference type="EMBL" id="LVJN01000020">
    <property type="protein sequence ID" value="OSM02072.1"/>
    <property type="molecule type" value="Genomic_DNA"/>
</dbReference>
<organism evidence="3 4">
    <name type="scientific">Magnetofaba australis IT-1</name>
    <dbReference type="NCBI Taxonomy" id="1434232"/>
    <lineage>
        <taxon>Bacteria</taxon>
        <taxon>Pseudomonadati</taxon>
        <taxon>Pseudomonadota</taxon>
        <taxon>Magnetococcia</taxon>
        <taxon>Magnetococcales</taxon>
        <taxon>Magnetococcaceae</taxon>
        <taxon>Magnetofaba</taxon>
    </lineage>
</organism>
<protein>
    <recommendedName>
        <fullName evidence="2">TRAM domain-containing protein</fullName>
    </recommendedName>
</protein>
<evidence type="ECO:0000313" key="3">
    <source>
        <dbReference type="EMBL" id="OSM02072.1"/>
    </source>
</evidence>
<keyword evidence="4" id="KW-1185">Reference proteome</keyword>
<proteinExistence type="predicted"/>
<evidence type="ECO:0000256" key="1">
    <source>
        <dbReference type="ARBA" id="ARBA00022679"/>
    </source>
</evidence>
<dbReference type="Gene3D" id="3.30.750.140">
    <property type="match status" value="1"/>
</dbReference>
<dbReference type="PROSITE" id="PS50926">
    <property type="entry name" value="TRAM"/>
    <property type="match status" value="1"/>
</dbReference>
<accession>A0A1Y2K285</accession>
<sequence>MGQVLGARVQSVNADGSGVMRMADGATLAFTGGAGLRPGEQVRMEVMRLQPEMALKLINSESGSAAKLAQNLEQSLARAPDLFKSLLQAAEAETQSAAVRARGGSASRAAGGRFATLQGQSLASVLKNNLPNLSLNALIKGDAAALAKLFESGNRLQVAESVRALQQAAAQLRGDGVSDVDVAATRASLNRMGDLLAMQELLPRTAQADAQTALLGYRIFWLDEGGLGEAMVWRERERKRQQAQEGGEVTSVLLSLNMLNLGAVQARAALADGWLSVNLRAEEEAALAALRSDVSSLRQGMIDAGLPLQSLDLGRLSWGELQGAREQALGTGAAGFEASA</sequence>
<name>A0A1Y2K285_9PROT</name>
<dbReference type="Pfam" id="PF02120">
    <property type="entry name" value="Flg_hook"/>
    <property type="match status" value="1"/>
</dbReference>
<dbReference type="Proteomes" id="UP000194003">
    <property type="component" value="Unassembled WGS sequence"/>
</dbReference>
<keyword evidence="1" id="KW-0808">Transferase</keyword>